<dbReference type="RefSeq" id="WP_161717408.1">
    <property type="nucleotide sequence ID" value="NZ_JAAAPO010000002.1"/>
</dbReference>
<dbReference type="PROSITE" id="PS50110">
    <property type="entry name" value="RESPONSE_REGULATORY"/>
    <property type="match status" value="1"/>
</dbReference>
<dbReference type="Pfam" id="PF00072">
    <property type="entry name" value="Response_reg"/>
    <property type="match status" value="1"/>
</dbReference>
<accession>A0ABW9XCC0</accession>
<feature type="domain" description="Response regulatory" evidence="5">
    <location>
        <begin position="4"/>
        <end position="118"/>
    </location>
</feature>
<dbReference type="Gene3D" id="1.10.10.10">
    <property type="entry name" value="Winged helix-like DNA-binding domain superfamily/Winged helix DNA-binding domain"/>
    <property type="match status" value="1"/>
</dbReference>
<dbReference type="PANTHER" id="PTHR45566:SF1">
    <property type="entry name" value="HTH-TYPE TRANSCRIPTIONAL REGULATOR YHJB-RELATED"/>
    <property type="match status" value="1"/>
</dbReference>
<dbReference type="PRINTS" id="PR00038">
    <property type="entry name" value="HTHLUXR"/>
</dbReference>
<dbReference type="SUPFAM" id="SSF52172">
    <property type="entry name" value="CheY-like"/>
    <property type="match status" value="1"/>
</dbReference>
<keyword evidence="7" id="KW-1185">Reference proteome</keyword>
<comment type="caution">
    <text evidence="6">The sequence shown here is derived from an EMBL/GenBank/DDBJ whole genome shotgun (WGS) entry which is preliminary data.</text>
</comment>
<dbReference type="InterPro" id="IPR051015">
    <property type="entry name" value="EvgA-like"/>
</dbReference>
<dbReference type="InterPro" id="IPR016032">
    <property type="entry name" value="Sig_transdc_resp-reg_C-effctor"/>
</dbReference>
<evidence type="ECO:0000256" key="1">
    <source>
        <dbReference type="ARBA" id="ARBA00022553"/>
    </source>
</evidence>
<feature type="domain" description="HTH luxR-type" evidence="4">
    <location>
        <begin position="137"/>
        <end position="202"/>
    </location>
</feature>
<evidence type="ECO:0000259" key="4">
    <source>
        <dbReference type="PROSITE" id="PS50043"/>
    </source>
</evidence>
<dbReference type="InterPro" id="IPR001789">
    <property type="entry name" value="Sig_transdc_resp-reg_receiver"/>
</dbReference>
<dbReference type="PROSITE" id="PS00622">
    <property type="entry name" value="HTH_LUXR_1"/>
    <property type="match status" value="1"/>
</dbReference>
<dbReference type="SMART" id="SM00421">
    <property type="entry name" value="HTH_LUXR"/>
    <property type="match status" value="1"/>
</dbReference>
<dbReference type="PROSITE" id="PS50043">
    <property type="entry name" value="HTH_LUXR_2"/>
    <property type="match status" value="1"/>
</dbReference>
<name>A0ABW9XCC0_9SPHN</name>
<dbReference type="SUPFAM" id="SSF46894">
    <property type="entry name" value="C-terminal effector domain of the bipartite response regulators"/>
    <property type="match status" value="1"/>
</dbReference>
<dbReference type="SMART" id="SM00448">
    <property type="entry name" value="REC"/>
    <property type="match status" value="1"/>
</dbReference>
<organism evidence="6 7">
    <name type="scientific">Novosphingobium ovatum</name>
    <dbReference type="NCBI Taxonomy" id="1908523"/>
    <lineage>
        <taxon>Bacteria</taxon>
        <taxon>Pseudomonadati</taxon>
        <taxon>Pseudomonadota</taxon>
        <taxon>Alphaproteobacteria</taxon>
        <taxon>Sphingomonadales</taxon>
        <taxon>Sphingomonadaceae</taxon>
        <taxon>Novosphingobium</taxon>
    </lineage>
</organism>
<reference evidence="7" key="1">
    <citation type="submission" date="2020-01" db="EMBL/GenBank/DDBJ databases">
        <title>Sphingomonas sp. strain CSW-10.</title>
        <authorList>
            <person name="Chen W.-M."/>
        </authorList>
    </citation>
    <scope>NUCLEOTIDE SEQUENCE [LARGE SCALE GENOMIC DNA]</scope>
    <source>
        <strain evidence="7">FSY-8</strain>
    </source>
</reference>
<feature type="modified residue" description="4-aspartylphosphate" evidence="3">
    <location>
        <position position="53"/>
    </location>
</feature>
<dbReference type="CDD" id="cd17535">
    <property type="entry name" value="REC_NarL-like"/>
    <property type="match status" value="1"/>
</dbReference>
<evidence type="ECO:0000256" key="3">
    <source>
        <dbReference type="PROSITE-ProRule" id="PRU00169"/>
    </source>
</evidence>
<dbReference type="InterPro" id="IPR036388">
    <property type="entry name" value="WH-like_DNA-bd_sf"/>
</dbReference>
<dbReference type="InterPro" id="IPR058245">
    <property type="entry name" value="NreC/VraR/RcsB-like_REC"/>
</dbReference>
<evidence type="ECO:0000259" key="5">
    <source>
        <dbReference type="PROSITE" id="PS50110"/>
    </source>
</evidence>
<sequence>MPMQALVVDDHPMCRTAARIAVLAVDPHAKVSEAASLAEALAHAPDYDILLLDLRLPDAAGLAVIYALQDAHPETPILVITGNEVEGLASAVRSAGASGIVSKTEPVTVLAEAVAKVTGEGGHFFTDTGPSVDDQSAVGRLRLLSAAERRVLLAMCDGSLNKQIAYRLGISEITVKQHVKAILRKLGVLNRTQAVLVMQASGGQPEPIVQGPWNGGLRADVHAQAAPPARSH</sequence>
<protein>
    <submittedName>
        <fullName evidence="6">Response regulator</fullName>
    </submittedName>
</protein>
<keyword evidence="1 3" id="KW-0597">Phosphoprotein</keyword>
<dbReference type="Pfam" id="PF00196">
    <property type="entry name" value="GerE"/>
    <property type="match status" value="1"/>
</dbReference>
<dbReference type="Proteomes" id="UP000753724">
    <property type="component" value="Unassembled WGS sequence"/>
</dbReference>
<dbReference type="PANTHER" id="PTHR45566">
    <property type="entry name" value="HTH-TYPE TRANSCRIPTIONAL REGULATOR YHJB-RELATED"/>
    <property type="match status" value="1"/>
</dbReference>
<evidence type="ECO:0000256" key="2">
    <source>
        <dbReference type="ARBA" id="ARBA00023125"/>
    </source>
</evidence>
<dbReference type="InterPro" id="IPR000792">
    <property type="entry name" value="Tscrpt_reg_LuxR_C"/>
</dbReference>
<dbReference type="CDD" id="cd06170">
    <property type="entry name" value="LuxR_C_like"/>
    <property type="match status" value="1"/>
</dbReference>
<keyword evidence="2" id="KW-0238">DNA-binding</keyword>
<dbReference type="Gene3D" id="3.40.50.2300">
    <property type="match status" value="1"/>
</dbReference>
<dbReference type="EMBL" id="JAAAPO010000002">
    <property type="protein sequence ID" value="NBC36163.1"/>
    <property type="molecule type" value="Genomic_DNA"/>
</dbReference>
<evidence type="ECO:0000313" key="7">
    <source>
        <dbReference type="Proteomes" id="UP000753724"/>
    </source>
</evidence>
<proteinExistence type="predicted"/>
<evidence type="ECO:0000313" key="6">
    <source>
        <dbReference type="EMBL" id="NBC36163.1"/>
    </source>
</evidence>
<dbReference type="InterPro" id="IPR011006">
    <property type="entry name" value="CheY-like_superfamily"/>
</dbReference>
<gene>
    <name evidence="6" type="ORF">GTZ99_06280</name>
</gene>